<evidence type="ECO:0000313" key="2">
    <source>
        <dbReference type="EMBL" id="RPA71285.1"/>
    </source>
</evidence>
<keyword evidence="3" id="KW-1185">Reference proteome</keyword>
<sequence>MAPAKSKRTITHMLTKTNEFEKDERTIVHTTLTAKNVHNNNAMPPPTGHGQAASRGTAGANFTTTKRQKPKPLIEPDYVEATQQELPDELLPDRYSGRTNNVATITKHVQGRGKGEPKYPQKIYSDFIPSVLNQVENLSQVDTPIAILSTSAEKCPYAFSPSSTPTTEDHTAIIPQEEPSQELQYEVRKIISQQVQNKQHEVHRDTSQSSSYEFSELEEDVDDARDDPTYQPISEEPSTTPMLAKTRERKRPKRVRIGADVDGMAGIEEMDKSAYRESRVSITTDREPGERYTSNDSMLTEGGLLAYGEGSMELRNQEEPEEAIRHTPDRAVLIDITQACYMFTTDHSGTCVAYMTDFDPFIARGQTVGHTTPGEVYRLSSQISSSGLELLAIKASNGWIQGWVDPNEENCEIIQRFLLCRHTILLKLAWQYQQTVLGGKGKRYIGSCSWIATCDHRDGKGSDIGDSQTEELDIASGQSSGPLEVDEHKSSSLPFHQSTSPVSRLFNKDGMEIGYN</sequence>
<evidence type="ECO:0000256" key="1">
    <source>
        <dbReference type="SAM" id="MobiDB-lite"/>
    </source>
</evidence>
<proteinExistence type="predicted"/>
<organism evidence="2 3">
    <name type="scientific">Ascobolus immersus RN42</name>
    <dbReference type="NCBI Taxonomy" id="1160509"/>
    <lineage>
        <taxon>Eukaryota</taxon>
        <taxon>Fungi</taxon>
        <taxon>Dikarya</taxon>
        <taxon>Ascomycota</taxon>
        <taxon>Pezizomycotina</taxon>
        <taxon>Pezizomycetes</taxon>
        <taxon>Pezizales</taxon>
        <taxon>Ascobolaceae</taxon>
        <taxon>Ascobolus</taxon>
    </lineage>
</organism>
<reference evidence="2 3" key="1">
    <citation type="journal article" date="2018" name="Nat. Ecol. Evol.">
        <title>Pezizomycetes genomes reveal the molecular basis of ectomycorrhizal truffle lifestyle.</title>
        <authorList>
            <person name="Murat C."/>
            <person name="Payen T."/>
            <person name="Noel B."/>
            <person name="Kuo A."/>
            <person name="Morin E."/>
            <person name="Chen J."/>
            <person name="Kohler A."/>
            <person name="Krizsan K."/>
            <person name="Balestrini R."/>
            <person name="Da Silva C."/>
            <person name="Montanini B."/>
            <person name="Hainaut M."/>
            <person name="Levati E."/>
            <person name="Barry K.W."/>
            <person name="Belfiori B."/>
            <person name="Cichocki N."/>
            <person name="Clum A."/>
            <person name="Dockter R.B."/>
            <person name="Fauchery L."/>
            <person name="Guy J."/>
            <person name="Iotti M."/>
            <person name="Le Tacon F."/>
            <person name="Lindquist E.A."/>
            <person name="Lipzen A."/>
            <person name="Malagnac F."/>
            <person name="Mello A."/>
            <person name="Molinier V."/>
            <person name="Miyauchi S."/>
            <person name="Poulain J."/>
            <person name="Riccioni C."/>
            <person name="Rubini A."/>
            <person name="Sitrit Y."/>
            <person name="Splivallo R."/>
            <person name="Traeger S."/>
            <person name="Wang M."/>
            <person name="Zifcakova L."/>
            <person name="Wipf D."/>
            <person name="Zambonelli A."/>
            <person name="Paolocci F."/>
            <person name="Nowrousian M."/>
            <person name="Ottonello S."/>
            <person name="Baldrian P."/>
            <person name="Spatafora J.W."/>
            <person name="Henrissat B."/>
            <person name="Nagy L.G."/>
            <person name="Aury J.M."/>
            <person name="Wincker P."/>
            <person name="Grigoriev I.V."/>
            <person name="Bonfante P."/>
            <person name="Martin F.M."/>
        </authorList>
    </citation>
    <scope>NUCLEOTIDE SEQUENCE [LARGE SCALE GENOMIC DNA]</scope>
    <source>
        <strain evidence="2 3">RN42</strain>
    </source>
</reference>
<gene>
    <name evidence="2" type="ORF">BJ508DRAFT_315753</name>
</gene>
<evidence type="ECO:0000313" key="3">
    <source>
        <dbReference type="Proteomes" id="UP000275078"/>
    </source>
</evidence>
<name>A0A3N4H9G0_ASCIM</name>
<protein>
    <submittedName>
        <fullName evidence="2">Uncharacterized protein</fullName>
    </submittedName>
</protein>
<dbReference type="AlphaFoldDB" id="A0A3N4H9G0"/>
<feature type="compositionally biased region" description="Acidic residues" evidence="1">
    <location>
        <begin position="215"/>
        <end position="225"/>
    </location>
</feature>
<feature type="region of interest" description="Disordered" evidence="1">
    <location>
        <begin position="475"/>
        <end position="501"/>
    </location>
</feature>
<dbReference type="Proteomes" id="UP000275078">
    <property type="component" value="Unassembled WGS sequence"/>
</dbReference>
<feature type="region of interest" description="Disordered" evidence="1">
    <location>
        <begin position="37"/>
        <end position="70"/>
    </location>
</feature>
<feature type="compositionally biased region" description="Polar residues" evidence="1">
    <location>
        <begin position="491"/>
        <end position="501"/>
    </location>
</feature>
<dbReference type="EMBL" id="ML119949">
    <property type="protein sequence ID" value="RPA71285.1"/>
    <property type="molecule type" value="Genomic_DNA"/>
</dbReference>
<feature type="region of interest" description="Disordered" evidence="1">
    <location>
        <begin position="195"/>
        <end position="240"/>
    </location>
</feature>
<accession>A0A3N4H9G0</accession>